<dbReference type="Proteomes" id="UP001644719">
    <property type="component" value="Unassembled WGS sequence"/>
</dbReference>
<keyword evidence="2" id="KW-1185">Reference proteome</keyword>
<protein>
    <recommendedName>
        <fullName evidence="3">Transposase</fullName>
    </recommendedName>
</protein>
<accession>A0ABX2H853</accession>
<dbReference type="RefSeq" id="WP_148463282.1">
    <property type="nucleotide sequence ID" value="NZ_JAAIPU010000031.1"/>
</dbReference>
<proteinExistence type="predicted"/>
<gene>
    <name evidence="1" type="ORF">G5B17_11540</name>
</gene>
<comment type="caution">
    <text evidence="1">The sequence shown here is derived from an EMBL/GenBank/DDBJ whole genome shotgun (WGS) entry which is preliminary data.</text>
</comment>
<sequence>MSATPEEKKKRLHKDFDIAMTEEFESEVRDMCNLSRALVDQGIEQGMKQGVEKEKMSLAQMMIEEKEPVDKISKYTGYAIDKLKEIASAMGQTLV</sequence>
<organism evidence="1 2">
    <name type="scientific">Blautia faecis</name>
    <dbReference type="NCBI Taxonomy" id="871665"/>
    <lineage>
        <taxon>Bacteria</taxon>
        <taxon>Bacillati</taxon>
        <taxon>Bacillota</taxon>
        <taxon>Clostridia</taxon>
        <taxon>Lachnospirales</taxon>
        <taxon>Lachnospiraceae</taxon>
        <taxon>Blautia</taxon>
    </lineage>
</organism>
<dbReference type="EMBL" id="JAAITS010000031">
    <property type="protein sequence ID" value="NSG86032.1"/>
    <property type="molecule type" value="Genomic_DNA"/>
</dbReference>
<name>A0ABX2H853_9FIRM</name>
<evidence type="ECO:0000313" key="1">
    <source>
        <dbReference type="EMBL" id="NSG86032.1"/>
    </source>
</evidence>
<evidence type="ECO:0000313" key="2">
    <source>
        <dbReference type="Proteomes" id="UP001644719"/>
    </source>
</evidence>
<reference evidence="1 2" key="1">
    <citation type="journal article" date="2020" name="Cell Host Microbe">
        <title>Functional and Genomic Variation between Human-Derived Isolates of Lachnospiraceae Reveals Inter- and Intra-Species Diversity.</title>
        <authorList>
            <person name="Sorbara M.T."/>
            <person name="Littmann E.R."/>
            <person name="Fontana E."/>
            <person name="Moody T.U."/>
            <person name="Kohout C.E."/>
            <person name="Gjonbalaj M."/>
            <person name="Eaton V."/>
            <person name="Seok R."/>
            <person name="Leiner I.M."/>
            <person name="Pamer E.G."/>
        </authorList>
    </citation>
    <scope>NUCLEOTIDE SEQUENCE [LARGE SCALE GENOMIC DNA]</scope>
    <source>
        <strain evidence="1 2">MSK.17.74</strain>
    </source>
</reference>
<evidence type="ECO:0008006" key="3">
    <source>
        <dbReference type="Google" id="ProtNLM"/>
    </source>
</evidence>